<dbReference type="InterPro" id="IPR036852">
    <property type="entry name" value="Peptidase_S8/S53_dom_sf"/>
</dbReference>
<gene>
    <name evidence="1" type="ORF">R7U35_03820</name>
</gene>
<keyword evidence="1" id="KW-0645">Protease</keyword>
<dbReference type="SUPFAM" id="SSF52743">
    <property type="entry name" value="Subtilisin-like"/>
    <property type="match status" value="1"/>
</dbReference>
<dbReference type="AlphaFoldDB" id="A0AAJ2UCV2"/>
<evidence type="ECO:0000313" key="2">
    <source>
        <dbReference type="Proteomes" id="UP001286563"/>
    </source>
</evidence>
<feature type="non-terminal residue" evidence="1">
    <location>
        <position position="1"/>
    </location>
</feature>
<evidence type="ECO:0000313" key="1">
    <source>
        <dbReference type="EMBL" id="MDW2893812.1"/>
    </source>
</evidence>
<dbReference type="Gene3D" id="3.40.50.200">
    <property type="entry name" value="Peptidase S8/S53 domain"/>
    <property type="match status" value="1"/>
</dbReference>
<dbReference type="Proteomes" id="UP001286563">
    <property type="component" value="Unassembled WGS sequence"/>
</dbReference>
<dbReference type="GO" id="GO:0006508">
    <property type="term" value="P:proteolysis"/>
    <property type="evidence" value="ECO:0007669"/>
    <property type="project" value="UniProtKB-KW"/>
</dbReference>
<reference evidence="1" key="1">
    <citation type="submission" date="2023-10" db="EMBL/GenBank/DDBJ databases">
        <title>Genome sequences of Mycoplasma ovipneumoniae isolated from goats.</title>
        <authorList>
            <person name="Spergser J."/>
        </authorList>
    </citation>
    <scope>NUCLEOTIDE SEQUENCE</scope>
    <source>
        <strain evidence="1">168</strain>
    </source>
</reference>
<feature type="non-terminal residue" evidence="1">
    <location>
        <position position="319"/>
    </location>
</feature>
<dbReference type="GO" id="GO:0004252">
    <property type="term" value="F:serine-type endopeptidase activity"/>
    <property type="evidence" value="ECO:0007669"/>
    <property type="project" value="InterPro"/>
</dbReference>
<name>A0AAJ2UCV2_9BACT</name>
<comment type="caution">
    <text evidence="1">The sequence shown here is derived from an EMBL/GenBank/DDBJ whole genome shotgun (WGS) entry which is preliminary data.</text>
</comment>
<accession>A0AAJ2UCV2</accession>
<organism evidence="1 2">
    <name type="scientific">Mesomycoplasma ovipneumoniae</name>
    <dbReference type="NCBI Taxonomy" id="29562"/>
    <lineage>
        <taxon>Bacteria</taxon>
        <taxon>Bacillati</taxon>
        <taxon>Mycoplasmatota</taxon>
        <taxon>Mycoplasmoidales</taxon>
        <taxon>Metamycoplasmataceae</taxon>
        <taxon>Mesomycoplasma</taxon>
    </lineage>
</organism>
<dbReference type="EMBL" id="JAWPFC010000021">
    <property type="protein sequence ID" value="MDW2893812.1"/>
    <property type="molecule type" value="Genomic_DNA"/>
</dbReference>
<sequence length="319" mass="37721">YHSFFINFNAKKYWYSSNFSNKIDIREPFAKQLSNSAKIDDFDNQFELKLLLNPNFLSTESNEISNFNLEFIKKIEKSRLKFKEAKSSEILPIVWFYFDTENDREFFVKNSIENSFISRYIVYKNEGDKKIKPLSWLRYYDELDGNNYYLPKTPIDKFKDWMSKNIKIVNFEEQANKDKLTYKSSQTKVGAIEVKNEFNYNYMGYFNYDNLHINDLGSINKWSEVKDGKKEPYHSTLVSLILGGKLGIDTKSTPYLSIFTTNSQWQKAIEWMVETNNVRVINHSYGAGTKEFYHYKENAFFLDFLARKYGVINVFAAGN</sequence>
<keyword evidence="1" id="KW-0378">Hydrolase</keyword>
<protein>
    <submittedName>
        <fullName evidence="1">Serine protease</fullName>
    </submittedName>
</protein>
<proteinExistence type="predicted"/>